<dbReference type="RefSeq" id="WP_066733737.1">
    <property type="nucleotide sequence ID" value="NZ_JAJCIQ010000003.1"/>
</dbReference>
<dbReference type="InterPro" id="IPR018062">
    <property type="entry name" value="HTH_AraC-typ_CS"/>
</dbReference>
<dbReference type="Gene3D" id="1.10.10.60">
    <property type="entry name" value="Homeodomain-like"/>
    <property type="match status" value="2"/>
</dbReference>
<reference evidence="5 6" key="1">
    <citation type="submission" date="2021-10" db="EMBL/GenBank/DDBJ databases">
        <title>Collection of gut derived symbiotic bacterial strains cultured from healthy donors.</title>
        <authorList>
            <person name="Lin H."/>
            <person name="Littmann E."/>
            <person name="Kohout C."/>
            <person name="Pamer E.G."/>
        </authorList>
    </citation>
    <scope>NUCLEOTIDE SEQUENCE [LARGE SCALE GENOMIC DNA]</scope>
    <source>
        <strain evidence="5 6">DFI.1.165</strain>
    </source>
</reference>
<dbReference type="PANTHER" id="PTHR43280:SF28">
    <property type="entry name" value="HTH-TYPE TRANSCRIPTIONAL ACTIVATOR RHAS"/>
    <property type="match status" value="1"/>
</dbReference>
<sequence length="298" mass="34452">MSVLIQLKSDRSENVAYNFPDFPVYIDRTLLSDYPDYTAVSHWHDDVEFITVISGEMQYNINGETVTLASGDGIFVNARQLHYGFSEKREECQFICAVLHPVLLCGTAGVEQNYVLPVITNECYSYKLLRREVMWEERILEVLRQMHASLSHSAPQLEIQGLFFRLWSILYEHAPKQNMEKRDGRQLGLLREMVGYIQKNYSEKMSLTDIAGAGNMCKSKCGELFRRYTGKTPIQYLTDYRLKKSIEMMNTSELSIGEIGYEAGFSGASYFSETFKKKFGYSPKEYRRTISEEKKLDL</sequence>
<keyword evidence="3" id="KW-0804">Transcription</keyword>
<dbReference type="EMBL" id="JAJCIS010000003">
    <property type="protein sequence ID" value="MCB7387086.1"/>
    <property type="molecule type" value="Genomic_DNA"/>
</dbReference>
<evidence type="ECO:0000256" key="2">
    <source>
        <dbReference type="ARBA" id="ARBA00023125"/>
    </source>
</evidence>
<protein>
    <submittedName>
        <fullName evidence="5">AraC family transcriptional regulator</fullName>
    </submittedName>
</protein>
<dbReference type="SUPFAM" id="SSF46689">
    <property type="entry name" value="Homeodomain-like"/>
    <property type="match status" value="2"/>
</dbReference>
<dbReference type="Gene3D" id="2.60.120.10">
    <property type="entry name" value="Jelly Rolls"/>
    <property type="match status" value="1"/>
</dbReference>
<keyword evidence="2" id="KW-0238">DNA-binding</keyword>
<evidence type="ECO:0000313" key="5">
    <source>
        <dbReference type="EMBL" id="MCB7387086.1"/>
    </source>
</evidence>
<feature type="domain" description="HTH araC/xylS-type" evidence="4">
    <location>
        <begin position="191"/>
        <end position="289"/>
    </location>
</feature>
<dbReference type="SUPFAM" id="SSF51182">
    <property type="entry name" value="RmlC-like cupins"/>
    <property type="match status" value="1"/>
</dbReference>
<proteinExistence type="predicted"/>
<dbReference type="PROSITE" id="PS00041">
    <property type="entry name" value="HTH_ARAC_FAMILY_1"/>
    <property type="match status" value="1"/>
</dbReference>
<accession>A0ABS8DF88</accession>
<dbReference type="PANTHER" id="PTHR43280">
    <property type="entry name" value="ARAC-FAMILY TRANSCRIPTIONAL REGULATOR"/>
    <property type="match status" value="1"/>
</dbReference>
<dbReference type="CDD" id="cd02209">
    <property type="entry name" value="cupin_XRE_C"/>
    <property type="match status" value="1"/>
</dbReference>
<dbReference type="InterPro" id="IPR011051">
    <property type="entry name" value="RmlC_Cupin_sf"/>
</dbReference>
<keyword evidence="1" id="KW-0805">Transcription regulation</keyword>
<evidence type="ECO:0000256" key="1">
    <source>
        <dbReference type="ARBA" id="ARBA00023015"/>
    </source>
</evidence>
<evidence type="ECO:0000259" key="4">
    <source>
        <dbReference type="PROSITE" id="PS01124"/>
    </source>
</evidence>
<dbReference type="InterPro" id="IPR013096">
    <property type="entry name" value="Cupin_2"/>
</dbReference>
<dbReference type="PROSITE" id="PS01124">
    <property type="entry name" value="HTH_ARAC_FAMILY_2"/>
    <property type="match status" value="1"/>
</dbReference>
<dbReference type="SMART" id="SM00342">
    <property type="entry name" value="HTH_ARAC"/>
    <property type="match status" value="1"/>
</dbReference>
<organism evidence="5 6">
    <name type="scientific">Bariatricus massiliensis</name>
    <dbReference type="NCBI Taxonomy" id="1745713"/>
    <lineage>
        <taxon>Bacteria</taxon>
        <taxon>Bacillati</taxon>
        <taxon>Bacillota</taxon>
        <taxon>Clostridia</taxon>
        <taxon>Lachnospirales</taxon>
        <taxon>Lachnospiraceae</taxon>
        <taxon>Bariatricus</taxon>
    </lineage>
</organism>
<dbReference type="Pfam" id="PF12833">
    <property type="entry name" value="HTH_18"/>
    <property type="match status" value="1"/>
</dbReference>
<comment type="caution">
    <text evidence="5">The sequence shown here is derived from an EMBL/GenBank/DDBJ whole genome shotgun (WGS) entry which is preliminary data.</text>
</comment>
<dbReference type="InterPro" id="IPR009057">
    <property type="entry name" value="Homeodomain-like_sf"/>
</dbReference>
<gene>
    <name evidence="5" type="ORF">LIZ65_07265</name>
</gene>
<evidence type="ECO:0000313" key="6">
    <source>
        <dbReference type="Proteomes" id="UP001299546"/>
    </source>
</evidence>
<dbReference type="InterPro" id="IPR014710">
    <property type="entry name" value="RmlC-like_jellyroll"/>
</dbReference>
<evidence type="ECO:0000256" key="3">
    <source>
        <dbReference type="ARBA" id="ARBA00023163"/>
    </source>
</evidence>
<dbReference type="InterPro" id="IPR018060">
    <property type="entry name" value="HTH_AraC"/>
</dbReference>
<dbReference type="Proteomes" id="UP001299546">
    <property type="component" value="Unassembled WGS sequence"/>
</dbReference>
<dbReference type="Pfam" id="PF07883">
    <property type="entry name" value="Cupin_2"/>
    <property type="match status" value="1"/>
</dbReference>
<name>A0ABS8DF88_9FIRM</name>
<dbReference type="InterPro" id="IPR020449">
    <property type="entry name" value="Tscrpt_reg_AraC-type_HTH"/>
</dbReference>
<keyword evidence="6" id="KW-1185">Reference proteome</keyword>
<dbReference type="PRINTS" id="PR00032">
    <property type="entry name" value="HTHARAC"/>
</dbReference>